<evidence type="ECO:0000313" key="2">
    <source>
        <dbReference type="Proteomes" id="UP000037696"/>
    </source>
</evidence>
<gene>
    <name evidence="1" type="ORF">ACN38_g13155</name>
</gene>
<protein>
    <submittedName>
        <fullName evidence="1">Uncharacterized protein</fullName>
    </submittedName>
</protein>
<dbReference type="EMBL" id="LHQQ01000713">
    <property type="protein sequence ID" value="KOS36139.1"/>
    <property type="molecule type" value="Genomic_DNA"/>
</dbReference>
<organism evidence="1 2">
    <name type="scientific">Penicillium nordicum</name>
    <dbReference type="NCBI Taxonomy" id="229535"/>
    <lineage>
        <taxon>Eukaryota</taxon>
        <taxon>Fungi</taxon>
        <taxon>Dikarya</taxon>
        <taxon>Ascomycota</taxon>
        <taxon>Pezizomycotina</taxon>
        <taxon>Eurotiomycetes</taxon>
        <taxon>Eurotiomycetidae</taxon>
        <taxon>Eurotiales</taxon>
        <taxon>Aspergillaceae</taxon>
        <taxon>Penicillium</taxon>
    </lineage>
</organism>
<dbReference type="AlphaFoldDB" id="A0A0M9W992"/>
<accession>A0A0M9W992</accession>
<keyword evidence="2" id="KW-1185">Reference proteome</keyword>
<comment type="caution">
    <text evidence="1">The sequence shown here is derived from an EMBL/GenBank/DDBJ whole genome shotgun (WGS) entry which is preliminary data.</text>
</comment>
<evidence type="ECO:0000313" key="1">
    <source>
        <dbReference type="EMBL" id="KOS36139.1"/>
    </source>
</evidence>
<proteinExistence type="predicted"/>
<sequence length="90" mass="9796">MHHFNQKKSYNLFISALIYSTNCLSCFSGTSPRASPSTSSSSAYTTSFTPLCHSYSASPSTSSSSSSFLRKHVFESRGISLGRSILSKRI</sequence>
<name>A0A0M9W992_9EURO</name>
<reference evidence="1 2" key="1">
    <citation type="submission" date="2015-08" db="EMBL/GenBank/DDBJ databases">
        <title>Genome sequencing of Penicillium nordicum.</title>
        <authorList>
            <person name="Nguyen H.D."/>
            <person name="Seifert K.A."/>
        </authorList>
    </citation>
    <scope>NUCLEOTIDE SEQUENCE [LARGE SCALE GENOMIC DNA]</scope>
    <source>
        <strain evidence="1 2">DAOMC 185683</strain>
    </source>
</reference>
<dbReference type="Proteomes" id="UP000037696">
    <property type="component" value="Unassembled WGS sequence"/>
</dbReference>